<reference evidence="1 2" key="1">
    <citation type="journal article" date="2002" name="Nature">
        <title>Genome sequence and comparative analysis of the model rodent malaria parasite Plasmodium yoelii yoelii.</title>
        <authorList>
            <person name="Carlton J.M."/>
            <person name="Angiuoli S.V."/>
            <person name="Suh B.B."/>
            <person name="Kooij T.W."/>
            <person name="Pertea M."/>
            <person name="Silva J.C."/>
            <person name="Ermolaeva M.D."/>
            <person name="Allen J.E."/>
            <person name="Selengut J.D."/>
            <person name="Koo H.L."/>
            <person name="Peterson J.D."/>
            <person name="Pop M."/>
            <person name="Kosack D.S."/>
            <person name="Shumway M.F."/>
            <person name="Bidwell S.L."/>
            <person name="Shallom S.J."/>
            <person name="van Aken S.E."/>
            <person name="Riedmuller S.B."/>
            <person name="Feldblyum T.V."/>
            <person name="Cho J.K."/>
            <person name="Quackenbush J."/>
            <person name="Sedegah M."/>
            <person name="Shoaibi A."/>
            <person name="Cummings L.M."/>
            <person name="Florens L."/>
            <person name="Yates J.R."/>
            <person name="Raine J.D."/>
            <person name="Sinden R.E."/>
            <person name="Harris M.A."/>
            <person name="Cunningham D.A."/>
            <person name="Preiser P.R."/>
            <person name="Bergman L.W."/>
            <person name="Vaidya A.B."/>
            <person name="van Lin L.H."/>
            <person name="Janse C.J."/>
            <person name="Waters A.P."/>
            <person name="Smith H.O."/>
            <person name="White O.R."/>
            <person name="Salzberg S.L."/>
            <person name="Venter J.C."/>
            <person name="Fraser C.M."/>
            <person name="Hoffman S.L."/>
            <person name="Gardner M.J."/>
            <person name="Carucci D.J."/>
        </authorList>
    </citation>
    <scope>NUCLEOTIDE SEQUENCE [LARGE SCALE GENOMIC DNA]</scope>
    <source>
        <strain evidence="1 2">17XNL</strain>
    </source>
</reference>
<sequence length="43" mass="5195">NPDEEIQITDKKKPHSDFYDYKGLVILTDNDSENEYENWYAKK</sequence>
<feature type="non-terminal residue" evidence="1">
    <location>
        <position position="1"/>
    </location>
</feature>
<accession>Q7RAN0</accession>
<evidence type="ECO:0000313" key="1">
    <source>
        <dbReference type="EMBL" id="EAA18691.1"/>
    </source>
</evidence>
<gene>
    <name evidence="1" type="ORF">PY06469</name>
</gene>
<comment type="caution">
    <text evidence="1">The sequence shown here is derived from an EMBL/GenBank/DDBJ whole genome shotgun (WGS) entry which is preliminary data.</text>
</comment>
<protein>
    <submittedName>
        <fullName evidence="1">Uncharacterized protein</fullName>
    </submittedName>
</protein>
<name>Q7RAN0_PLAYO</name>
<dbReference type="EMBL" id="AABL01002191">
    <property type="protein sequence ID" value="EAA18691.1"/>
    <property type="molecule type" value="Genomic_DNA"/>
</dbReference>
<proteinExistence type="predicted"/>
<dbReference type="AlphaFoldDB" id="Q7RAN0"/>
<organism evidence="1 2">
    <name type="scientific">Plasmodium yoelii yoelii</name>
    <dbReference type="NCBI Taxonomy" id="73239"/>
    <lineage>
        <taxon>Eukaryota</taxon>
        <taxon>Sar</taxon>
        <taxon>Alveolata</taxon>
        <taxon>Apicomplexa</taxon>
        <taxon>Aconoidasida</taxon>
        <taxon>Haemosporida</taxon>
        <taxon>Plasmodiidae</taxon>
        <taxon>Plasmodium</taxon>
        <taxon>Plasmodium (Vinckeia)</taxon>
    </lineage>
</organism>
<keyword evidence="2" id="KW-1185">Reference proteome</keyword>
<dbReference type="Proteomes" id="UP000008553">
    <property type="component" value="Unassembled WGS sequence"/>
</dbReference>
<dbReference type="InParanoid" id="Q7RAN0"/>
<evidence type="ECO:0000313" key="2">
    <source>
        <dbReference type="Proteomes" id="UP000008553"/>
    </source>
</evidence>
<dbReference type="PaxDb" id="73239-Q7RAN0"/>